<keyword evidence="2" id="KW-1185">Reference proteome</keyword>
<accession>A0ABR1D441</accession>
<comment type="caution">
    <text evidence="1">The sequence shown here is derived from an EMBL/GenBank/DDBJ whole genome shotgun (WGS) entry which is preliminary data.</text>
</comment>
<evidence type="ECO:0000313" key="1">
    <source>
        <dbReference type="EMBL" id="KAK6745303.1"/>
    </source>
</evidence>
<evidence type="ECO:0000313" key="2">
    <source>
        <dbReference type="Proteomes" id="UP001303046"/>
    </source>
</evidence>
<proteinExistence type="predicted"/>
<reference evidence="1 2" key="1">
    <citation type="submission" date="2023-08" db="EMBL/GenBank/DDBJ databases">
        <title>A Necator americanus chromosomal reference genome.</title>
        <authorList>
            <person name="Ilik V."/>
            <person name="Petrzelkova K.J."/>
            <person name="Pardy F."/>
            <person name="Fuh T."/>
            <person name="Niatou-Singa F.S."/>
            <person name="Gouil Q."/>
            <person name="Baker L."/>
            <person name="Ritchie M.E."/>
            <person name="Jex A.R."/>
            <person name="Gazzola D."/>
            <person name="Li H."/>
            <person name="Toshio Fujiwara R."/>
            <person name="Zhan B."/>
            <person name="Aroian R.V."/>
            <person name="Pafco B."/>
            <person name="Schwarz E.M."/>
        </authorList>
    </citation>
    <scope>NUCLEOTIDE SEQUENCE [LARGE SCALE GENOMIC DNA]</scope>
    <source>
        <strain evidence="1 2">Aroian</strain>
        <tissue evidence="1">Whole animal</tissue>
    </source>
</reference>
<gene>
    <name evidence="1" type="primary">Necator_chrIII.g12573</name>
    <name evidence="1" type="ORF">RB195_011807</name>
</gene>
<sequence>MWVSSGSLFESGIRVDGVSTKLVHKLYYPGFLLKNNKSREKRIQQKCANATSVFNSLTKFTWLTPIINEVKLRVYLSAVRPIMMHRSKTWAAL</sequence>
<organism evidence="1 2">
    <name type="scientific">Necator americanus</name>
    <name type="common">Human hookworm</name>
    <dbReference type="NCBI Taxonomy" id="51031"/>
    <lineage>
        <taxon>Eukaryota</taxon>
        <taxon>Metazoa</taxon>
        <taxon>Ecdysozoa</taxon>
        <taxon>Nematoda</taxon>
        <taxon>Chromadorea</taxon>
        <taxon>Rhabditida</taxon>
        <taxon>Rhabditina</taxon>
        <taxon>Rhabditomorpha</taxon>
        <taxon>Strongyloidea</taxon>
        <taxon>Ancylostomatidae</taxon>
        <taxon>Bunostominae</taxon>
        <taxon>Necator</taxon>
    </lineage>
</organism>
<dbReference type="EMBL" id="JAVFWL010000003">
    <property type="protein sequence ID" value="KAK6745303.1"/>
    <property type="molecule type" value="Genomic_DNA"/>
</dbReference>
<dbReference type="Proteomes" id="UP001303046">
    <property type="component" value="Unassembled WGS sequence"/>
</dbReference>
<name>A0ABR1D441_NECAM</name>
<protein>
    <submittedName>
        <fullName evidence="1">Uncharacterized protein</fullName>
    </submittedName>
</protein>